<dbReference type="EMBL" id="ML977314">
    <property type="protein sequence ID" value="KAF2120248.1"/>
    <property type="molecule type" value="Genomic_DNA"/>
</dbReference>
<gene>
    <name evidence="1" type="ORF">BDV96DRAFT_566937</name>
</gene>
<name>A0A6A5ZPU7_9PLEO</name>
<dbReference type="AlphaFoldDB" id="A0A6A5ZPU7"/>
<proteinExistence type="predicted"/>
<evidence type="ECO:0000313" key="1">
    <source>
        <dbReference type="EMBL" id="KAF2120248.1"/>
    </source>
</evidence>
<organism evidence="1 2">
    <name type="scientific">Lophiotrema nucula</name>
    <dbReference type="NCBI Taxonomy" id="690887"/>
    <lineage>
        <taxon>Eukaryota</taxon>
        <taxon>Fungi</taxon>
        <taxon>Dikarya</taxon>
        <taxon>Ascomycota</taxon>
        <taxon>Pezizomycotina</taxon>
        <taxon>Dothideomycetes</taxon>
        <taxon>Pleosporomycetidae</taxon>
        <taxon>Pleosporales</taxon>
        <taxon>Lophiotremataceae</taxon>
        <taxon>Lophiotrema</taxon>
    </lineage>
</organism>
<reference evidence="1" key="1">
    <citation type="journal article" date="2020" name="Stud. Mycol.">
        <title>101 Dothideomycetes genomes: a test case for predicting lifestyles and emergence of pathogens.</title>
        <authorList>
            <person name="Haridas S."/>
            <person name="Albert R."/>
            <person name="Binder M."/>
            <person name="Bloem J."/>
            <person name="Labutti K."/>
            <person name="Salamov A."/>
            <person name="Andreopoulos B."/>
            <person name="Baker S."/>
            <person name="Barry K."/>
            <person name="Bills G."/>
            <person name="Bluhm B."/>
            <person name="Cannon C."/>
            <person name="Castanera R."/>
            <person name="Culley D."/>
            <person name="Daum C."/>
            <person name="Ezra D."/>
            <person name="Gonzalez J."/>
            <person name="Henrissat B."/>
            <person name="Kuo A."/>
            <person name="Liang C."/>
            <person name="Lipzen A."/>
            <person name="Lutzoni F."/>
            <person name="Magnuson J."/>
            <person name="Mondo S."/>
            <person name="Nolan M."/>
            <person name="Ohm R."/>
            <person name="Pangilinan J."/>
            <person name="Park H.-J."/>
            <person name="Ramirez L."/>
            <person name="Alfaro M."/>
            <person name="Sun H."/>
            <person name="Tritt A."/>
            <person name="Yoshinaga Y."/>
            <person name="Zwiers L.-H."/>
            <person name="Turgeon B."/>
            <person name="Goodwin S."/>
            <person name="Spatafora J."/>
            <person name="Crous P."/>
            <person name="Grigoriev I."/>
        </authorList>
    </citation>
    <scope>NUCLEOTIDE SEQUENCE</scope>
    <source>
        <strain evidence="1">CBS 627.86</strain>
    </source>
</reference>
<evidence type="ECO:0000313" key="2">
    <source>
        <dbReference type="Proteomes" id="UP000799770"/>
    </source>
</evidence>
<accession>A0A6A5ZPU7</accession>
<dbReference type="Proteomes" id="UP000799770">
    <property type="component" value="Unassembled WGS sequence"/>
</dbReference>
<sequence>MRRNLITLAETHYTTQSMMHRTAFTASGSTTRQLYLHLSYEAQSSPVVDSYSPTMRSPMFQHNLCVFSREMLTFAPPNQSRNAGEIAILVPESCWRMRASACTASTLGNNHLRETKRLQRPRCGCQDKVLTDVCQVLRNSSGILLVWVFALESLEIDDTSTTNSHPLQYFLMCRSFFT</sequence>
<protein>
    <submittedName>
        <fullName evidence="1">Uncharacterized protein</fullName>
    </submittedName>
</protein>
<keyword evidence="2" id="KW-1185">Reference proteome</keyword>